<protein>
    <submittedName>
        <fullName evidence="2">Uncharacterized protein</fullName>
    </submittedName>
</protein>
<dbReference type="AlphaFoldDB" id="A0AAE1F0M0"/>
<gene>
    <name evidence="2" type="ORF">Pcinc_029299</name>
</gene>
<accession>A0AAE1F0M0</accession>
<feature type="region of interest" description="Disordered" evidence="1">
    <location>
        <begin position="44"/>
        <end position="106"/>
    </location>
</feature>
<organism evidence="2 3">
    <name type="scientific">Petrolisthes cinctipes</name>
    <name type="common">Flat porcelain crab</name>
    <dbReference type="NCBI Taxonomy" id="88211"/>
    <lineage>
        <taxon>Eukaryota</taxon>
        <taxon>Metazoa</taxon>
        <taxon>Ecdysozoa</taxon>
        <taxon>Arthropoda</taxon>
        <taxon>Crustacea</taxon>
        <taxon>Multicrustacea</taxon>
        <taxon>Malacostraca</taxon>
        <taxon>Eumalacostraca</taxon>
        <taxon>Eucarida</taxon>
        <taxon>Decapoda</taxon>
        <taxon>Pleocyemata</taxon>
        <taxon>Anomura</taxon>
        <taxon>Galatheoidea</taxon>
        <taxon>Porcellanidae</taxon>
        <taxon>Petrolisthes</taxon>
    </lineage>
</organism>
<feature type="region of interest" description="Disordered" evidence="1">
    <location>
        <begin position="1"/>
        <end position="30"/>
    </location>
</feature>
<evidence type="ECO:0000313" key="2">
    <source>
        <dbReference type="EMBL" id="KAK3865062.1"/>
    </source>
</evidence>
<dbReference type="EMBL" id="JAWQEG010003670">
    <property type="protein sequence ID" value="KAK3865062.1"/>
    <property type="molecule type" value="Genomic_DNA"/>
</dbReference>
<dbReference type="Proteomes" id="UP001286313">
    <property type="component" value="Unassembled WGS sequence"/>
</dbReference>
<evidence type="ECO:0000313" key="3">
    <source>
        <dbReference type="Proteomes" id="UP001286313"/>
    </source>
</evidence>
<name>A0AAE1F0M0_PETCI</name>
<sequence>MDQQGRAAAGAVRRRRGAPSRNGSPLAGSPASWLLNIVFGAAPAGPRGSTAGASPRPLGRPGRQGGAIGRGGRRGRHLVSAQRGTRRASGDGMVGKDHRRLPTQPPVHTLHTLTTHILC</sequence>
<comment type="caution">
    <text evidence="2">The sequence shown here is derived from an EMBL/GenBank/DDBJ whole genome shotgun (WGS) entry which is preliminary data.</text>
</comment>
<evidence type="ECO:0000256" key="1">
    <source>
        <dbReference type="SAM" id="MobiDB-lite"/>
    </source>
</evidence>
<feature type="compositionally biased region" description="Low complexity" evidence="1">
    <location>
        <begin position="1"/>
        <end position="11"/>
    </location>
</feature>
<keyword evidence="3" id="KW-1185">Reference proteome</keyword>
<proteinExistence type="predicted"/>
<reference evidence="2" key="1">
    <citation type="submission" date="2023-10" db="EMBL/GenBank/DDBJ databases">
        <title>Genome assemblies of two species of porcelain crab, Petrolisthes cinctipes and Petrolisthes manimaculis (Anomura: Porcellanidae).</title>
        <authorList>
            <person name="Angst P."/>
        </authorList>
    </citation>
    <scope>NUCLEOTIDE SEQUENCE</scope>
    <source>
        <strain evidence="2">PB745_01</strain>
        <tissue evidence="2">Gill</tissue>
    </source>
</reference>